<name>A0A1G2EM69_9BACT</name>
<evidence type="ECO:0000259" key="1">
    <source>
        <dbReference type="Pfam" id="PF01869"/>
    </source>
</evidence>
<gene>
    <name evidence="2" type="ORF">A2365_02150</name>
</gene>
<dbReference type="STRING" id="1801677.A2365_02150"/>
<dbReference type="AlphaFoldDB" id="A0A1G2EM69"/>
<dbReference type="InterPro" id="IPR002731">
    <property type="entry name" value="ATPase_BadF"/>
</dbReference>
<evidence type="ECO:0000313" key="3">
    <source>
        <dbReference type="Proteomes" id="UP000177740"/>
    </source>
</evidence>
<dbReference type="PANTHER" id="PTHR43190:SF3">
    <property type="entry name" value="N-ACETYL-D-GLUCOSAMINE KINASE"/>
    <property type="match status" value="1"/>
</dbReference>
<dbReference type="InterPro" id="IPR052519">
    <property type="entry name" value="Euk-type_GlcNAc_Kinase"/>
</dbReference>
<accession>A0A1G2EM69</accession>
<dbReference type="EMBL" id="MHMM01000013">
    <property type="protein sequence ID" value="OGZ26914.1"/>
    <property type="molecule type" value="Genomic_DNA"/>
</dbReference>
<organism evidence="2 3">
    <name type="scientific">Candidatus Nealsonbacteria bacterium RIFOXYB1_FULL_40_15</name>
    <dbReference type="NCBI Taxonomy" id="1801677"/>
    <lineage>
        <taxon>Bacteria</taxon>
        <taxon>Candidatus Nealsoniibacteriota</taxon>
    </lineage>
</organism>
<protein>
    <recommendedName>
        <fullName evidence="1">ATPase BadF/BadG/BcrA/BcrD type domain-containing protein</fullName>
    </recommendedName>
</protein>
<dbReference type="Pfam" id="PF01869">
    <property type="entry name" value="BcrAD_BadFG"/>
    <property type="match status" value="1"/>
</dbReference>
<feature type="domain" description="ATPase BadF/BadG/BcrA/BcrD type" evidence="1">
    <location>
        <begin position="5"/>
        <end position="282"/>
    </location>
</feature>
<evidence type="ECO:0000313" key="2">
    <source>
        <dbReference type="EMBL" id="OGZ26914.1"/>
    </source>
</evidence>
<comment type="caution">
    <text evidence="2">The sequence shown here is derived from an EMBL/GenBank/DDBJ whole genome shotgun (WGS) entry which is preliminary data.</text>
</comment>
<dbReference type="PANTHER" id="PTHR43190">
    <property type="entry name" value="N-ACETYL-D-GLUCOSAMINE KINASE"/>
    <property type="match status" value="1"/>
</dbReference>
<dbReference type="InterPro" id="IPR043129">
    <property type="entry name" value="ATPase_NBD"/>
</dbReference>
<reference evidence="2 3" key="1">
    <citation type="journal article" date="2016" name="Nat. Commun.">
        <title>Thousands of microbial genomes shed light on interconnected biogeochemical processes in an aquifer system.</title>
        <authorList>
            <person name="Anantharaman K."/>
            <person name="Brown C.T."/>
            <person name="Hug L.A."/>
            <person name="Sharon I."/>
            <person name="Castelle C.J."/>
            <person name="Probst A.J."/>
            <person name="Thomas B.C."/>
            <person name="Singh A."/>
            <person name="Wilkins M.J."/>
            <person name="Karaoz U."/>
            <person name="Brodie E.L."/>
            <person name="Williams K.H."/>
            <person name="Hubbard S.S."/>
            <person name="Banfield J.F."/>
        </authorList>
    </citation>
    <scope>NUCLEOTIDE SEQUENCE [LARGE SCALE GENOMIC DNA]</scope>
</reference>
<sequence>MKHVIGVDGGGTKTMTALADMSGRILAEIKTGPSNPRNAGLEASIENIAKGINKFKEKAEFALIGMPSVQEEYGPQIKSIERKIKNKTGLRCSIVSDQLVAFRSGSDEKDGEVLIAGTGCVAHGWKRGKEEKTSGWGWLADEGSAMWAGKLAIEKTFRGLDGRDMSGIMAKMILEEFKSSTPEDLAAKIYGSDFLKVISLFCIIADRAAEKGDKDAKQIMSESGRQAALSANTVSKKLKLFSFPLVSAGSMFKSKDFRKSFEENLERNPICIYPKDPPVSGAIKLALERIRE</sequence>
<dbReference type="SUPFAM" id="SSF53067">
    <property type="entry name" value="Actin-like ATPase domain"/>
    <property type="match status" value="2"/>
</dbReference>
<dbReference type="Proteomes" id="UP000177740">
    <property type="component" value="Unassembled WGS sequence"/>
</dbReference>
<dbReference type="CDD" id="cd24007">
    <property type="entry name" value="ASKHA_NBD_eukNAGK-like"/>
    <property type="match status" value="1"/>
</dbReference>
<proteinExistence type="predicted"/>
<dbReference type="Gene3D" id="3.30.420.40">
    <property type="match status" value="2"/>
</dbReference>